<feature type="coiled-coil region" evidence="1">
    <location>
        <begin position="140"/>
        <end position="167"/>
    </location>
</feature>
<feature type="coiled-coil region" evidence="1">
    <location>
        <begin position="1063"/>
        <end position="1090"/>
    </location>
</feature>
<dbReference type="PANTHER" id="PTHR21723:SF3">
    <property type="entry name" value="PROTEIN RIC-3"/>
    <property type="match status" value="1"/>
</dbReference>
<feature type="region of interest" description="Disordered" evidence="2">
    <location>
        <begin position="1178"/>
        <end position="1231"/>
    </location>
</feature>
<proteinExistence type="predicted"/>
<evidence type="ECO:0000313" key="4">
    <source>
        <dbReference type="Proteomes" id="UP000466442"/>
    </source>
</evidence>
<feature type="compositionally biased region" description="Basic and acidic residues" evidence="2">
    <location>
        <begin position="1178"/>
        <end position="1206"/>
    </location>
</feature>
<feature type="region of interest" description="Disordered" evidence="2">
    <location>
        <begin position="1"/>
        <end position="42"/>
    </location>
</feature>
<keyword evidence="1" id="KW-0175">Coiled coil</keyword>
<keyword evidence="4" id="KW-1185">Reference proteome</keyword>
<feature type="coiled-coil region" evidence="1">
    <location>
        <begin position="1002"/>
        <end position="1029"/>
    </location>
</feature>
<name>A0A8S9WWE4_APOLU</name>
<sequence length="1289" mass="146683">MGDEKREGDNKSVKEEQKSDEGTKQMDEMGEKEKVTDDMVDEEQQRRELELLHEQKEKLKEEFEKDDQRLTILTQEKENIERMASEARETTDELLKSYEKQEYLQQNIVEDQSARSFLKEDISGKIETMKVSQGENTPELEVLQAKLKKLEEEDKRDEERNNEINAKKIELEKLLMDHAVSISEIETRRKAIDEELHKISTRMTTRELEEQKILERIAAIKTAISEQTIGSQKSVPKEGVIISYQSIQSSSSFAQLIEQKQKAVNVSKAIRELKEDISDMLKRDHLTEEDIKGLPKKQNVIMFRLAELDQITRRIQELMGLTETASLELSVRSKLNLQSDSARQGIGTLSQIHPEDTLPQVVVCGTYGNYPQIVVCEAPTFRNPRERIVHNGNSNAGPTPSQQQTTYPGVRADFFNFAKLGDGQPLETRVPYYGAGMEALGMMGPFGQSNMPIAGWMIAPGFGYTIRPPVPVQGPMIMPQQMFHPGMFQSASVGSIIPCPCIYPKKRRKRHTVIPQVYSCPNVKRQSLRCNRPQPDFSFQAKPDRIPFGEGGWGEYCFKAVPKAAFHLLPSRVLFRMLEMSDLEGKKKKFDEEIEIDKSLTAGNLSKTQYDLQKQEKTKEKEEIVQKQFSQERTDSHKSNEEVSLASEKEQVAHSAGMEMIDPKLEVPLQKERSKSSPSKEMGKSPKRRSAPNRFQEERRRPLEYEGENVMEELDKSEEPTKKESKEEVKKQAIESEKVSKEPGGSKSALSQKEADKAQSIDKLPLRVEIKEPPSDKGSEQLEAVSSNQLQGKSKGRRGSSLKDIGRTLRRASVKERRISTKEASERGIVPPKADGTSEPTPSNEQSAEPRNDPILEEAKGISKSPPLGQESEQPTVSHDRDIEVEDKRENYGSEEPTTMTHEPDVEMTKTKDFIPSSPSTDEDYIKQPLNDLSKEDEDPKQETKGKLSIGSAKSTFPNNIDVKPDESKAKSGEKTDNQDKKTEEDSAKKDSEEIRRKVQMKKTLEEQRTALATKLQEIQVELHKLESDWKDMGFFGPMVSAVAALKKQARDREMDESGGRRKRRLELRLKELENENARRIRRLDRIQSQMNELDYSLKEKIIDEAEYKKGKEILYSEKATVDEEGRAAEEEMHKTIKQIKLADKIGSEKRSSTDPETELMETKLQLEKQVEELNDEISAKKRKIEEDEGREPVKMREGGKDEAKDGASQPPAANVPDNLDSQAEKERANEEVKTLEQLRDKVENDLVGINGILERIKGPRQQMMLWGAVAAVAMIYLHEFSKTFMVVH</sequence>
<dbReference type="GO" id="GO:0045202">
    <property type="term" value="C:synapse"/>
    <property type="evidence" value="ECO:0007669"/>
    <property type="project" value="GOC"/>
</dbReference>
<feature type="compositionally biased region" description="Basic and acidic residues" evidence="2">
    <location>
        <begin position="963"/>
        <end position="1001"/>
    </location>
</feature>
<feature type="compositionally biased region" description="Basic and acidic residues" evidence="2">
    <location>
        <begin position="753"/>
        <end position="780"/>
    </location>
</feature>
<feature type="region of interest" description="Disordered" evidence="2">
    <location>
        <begin position="611"/>
        <end position="1001"/>
    </location>
</feature>
<dbReference type="GO" id="GO:0043025">
    <property type="term" value="C:neuronal cell body"/>
    <property type="evidence" value="ECO:0007669"/>
    <property type="project" value="TreeGrafter"/>
</dbReference>
<organism evidence="3 4">
    <name type="scientific">Apolygus lucorum</name>
    <name type="common">Small green plant bug</name>
    <name type="synonym">Lygocoris lucorum</name>
    <dbReference type="NCBI Taxonomy" id="248454"/>
    <lineage>
        <taxon>Eukaryota</taxon>
        <taxon>Metazoa</taxon>
        <taxon>Ecdysozoa</taxon>
        <taxon>Arthropoda</taxon>
        <taxon>Hexapoda</taxon>
        <taxon>Insecta</taxon>
        <taxon>Pterygota</taxon>
        <taxon>Neoptera</taxon>
        <taxon>Paraneoptera</taxon>
        <taxon>Hemiptera</taxon>
        <taxon>Heteroptera</taxon>
        <taxon>Panheteroptera</taxon>
        <taxon>Cimicomorpha</taxon>
        <taxon>Miridae</taxon>
        <taxon>Mirini</taxon>
        <taxon>Apolygus</taxon>
    </lineage>
</organism>
<feature type="compositionally biased region" description="Polar residues" evidence="2">
    <location>
        <begin position="838"/>
        <end position="847"/>
    </location>
</feature>
<feature type="compositionally biased region" description="Basic and acidic residues" evidence="2">
    <location>
        <begin position="613"/>
        <end position="652"/>
    </location>
</feature>
<feature type="compositionally biased region" description="Basic and acidic residues" evidence="2">
    <location>
        <begin position="878"/>
        <end position="892"/>
    </location>
</feature>
<dbReference type="Proteomes" id="UP000466442">
    <property type="component" value="Unassembled WGS sequence"/>
</dbReference>
<dbReference type="EMBL" id="WIXP02000013">
    <property type="protein sequence ID" value="KAF6200554.1"/>
    <property type="molecule type" value="Genomic_DNA"/>
</dbReference>
<dbReference type="GO" id="GO:0034394">
    <property type="term" value="P:protein localization to cell surface"/>
    <property type="evidence" value="ECO:0007669"/>
    <property type="project" value="TreeGrafter"/>
</dbReference>
<evidence type="ECO:0000256" key="1">
    <source>
        <dbReference type="SAM" id="Coils"/>
    </source>
</evidence>
<accession>A0A8S9WWE4</accession>
<gene>
    <name evidence="3" type="ORF">GE061_004997</name>
</gene>
<reference evidence="3" key="1">
    <citation type="journal article" date="2021" name="Mol. Ecol. Resour.">
        <title>Apolygus lucorum genome provides insights into omnivorousness and mesophyll feeding.</title>
        <authorList>
            <person name="Liu Y."/>
            <person name="Liu H."/>
            <person name="Wang H."/>
            <person name="Huang T."/>
            <person name="Liu B."/>
            <person name="Yang B."/>
            <person name="Yin L."/>
            <person name="Li B."/>
            <person name="Zhang Y."/>
            <person name="Zhang S."/>
            <person name="Jiang F."/>
            <person name="Zhang X."/>
            <person name="Ren Y."/>
            <person name="Wang B."/>
            <person name="Wang S."/>
            <person name="Lu Y."/>
            <person name="Wu K."/>
            <person name="Fan W."/>
            <person name="Wang G."/>
        </authorList>
    </citation>
    <scope>NUCLEOTIDE SEQUENCE</scope>
    <source>
        <strain evidence="3">12Hb</strain>
    </source>
</reference>
<feature type="compositionally biased region" description="Basic and acidic residues" evidence="2">
    <location>
        <begin position="902"/>
        <end position="913"/>
    </location>
</feature>
<evidence type="ECO:0000313" key="3">
    <source>
        <dbReference type="EMBL" id="KAF6200554.1"/>
    </source>
</evidence>
<dbReference type="GO" id="GO:0043005">
    <property type="term" value="C:neuron projection"/>
    <property type="evidence" value="ECO:0007669"/>
    <property type="project" value="TreeGrafter"/>
</dbReference>
<feature type="compositionally biased region" description="Basic and acidic residues" evidence="2">
    <location>
        <begin position="813"/>
        <end position="826"/>
    </location>
</feature>
<feature type="coiled-coil region" evidence="1">
    <location>
        <begin position="256"/>
        <end position="283"/>
    </location>
</feature>
<feature type="region of interest" description="Disordered" evidence="2">
    <location>
        <begin position="1141"/>
        <end position="1160"/>
    </location>
</feature>
<feature type="compositionally biased region" description="Basic and acidic residues" evidence="2">
    <location>
        <begin position="848"/>
        <end position="861"/>
    </location>
</feature>
<dbReference type="InterPro" id="IPR026160">
    <property type="entry name" value="Ric3"/>
</dbReference>
<protein>
    <submittedName>
        <fullName evidence="3">Uncharacterized protein</fullName>
    </submittedName>
</protein>
<dbReference type="OrthoDB" id="413404at2759"/>
<feature type="compositionally biased region" description="Basic and acidic residues" evidence="2">
    <location>
        <begin position="661"/>
        <end position="675"/>
    </location>
</feature>
<feature type="compositionally biased region" description="Basic and acidic residues" evidence="2">
    <location>
        <begin position="713"/>
        <end position="741"/>
    </location>
</feature>
<comment type="caution">
    <text evidence="3">The sequence shown here is derived from an EMBL/GenBank/DDBJ whole genome shotgun (WGS) entry which is preliminary data.</text>
</comment>
<dbReference type="PANTHER" id="PTHR21723">
    <property type="entry name" value="RESISTANCE TO INHIBITORS OF CHOLINESTERASE PROTEIN 3 RIC3"/>
    <property type="match status" value="1"/>
</dbReference>
<dbReference type="GO" id="GO:0007271">
    <property type="term" value="P:synaptic transmission, cholinergic"/>
    <property type="evidence" value="ECO:0007669"/>
    <property type="project" value="TreeGrafter"/>
</dbReference>
<feature type="compositionally biased region" description="Basic and acidic residues" evidence="2">
    <location>
        <begin position="1141"/>
        <end position="1154"/>
    </location>
</feature>
<evidence type="ECO:0000256" key="2">
    <source>
        <dbReference type="SAM" id="MobiDB-lite"/>
    </source>
</evidence>
<feature type="compositionally biased region" description="Basic and acidic residues" evidence="2">
    <location>
        <begin position="695"/>
        <end position="704"/>
    </location>
</feature>